<feature type="domain" description="C2H2-type" evidence="7">
    <location>
        <begin position="964"/>
        <end position="991"/>
    </location>
</feature>
<feature type="region of interest" description="Disordered" evidence="6">
    <location>
        <begin position="1"/>
        <end position="73"/>
    </location>
</feature>
<dbReference type="PROSITE" id="PS50157">
    <property type="entry name" value="ZINC_FINGER_C2H2_2"/>
    <property type="match status" value="3"/>
</dbReference>
<keyword evidence="2" id="KW-0677">Repeat</keyword>
<dbReference type="PANTHER" id="PTHR24403:SF107">
    <property type="entry name" value="ZINC FINGER PROTEIN 521"/>
    <property type="match status" value="1"/>
</dbReference>
<feature type="compositionally biased region" description="Basic residues" evidence="6">
    <location>
        <begin position="981"/>
        <end position="995"/>
    </location>
</feature>
<evidence type="ECO:0000259" key="7">
    <source>
        <dbReference type="PROSITE" id="PS50157"/>
    </source>
</evidence>
<evidence type="ECO:0000256" key="5">
    <source>
        <dbReference type="PROSITE-ProRule" id="PRU00042"/>
    </source>
</evidence>
<evidence type="ECO:0000256" key="6">
    <source>
        <dbReference type="SAM" id="MobiDB-lite"/>
    </source>
</evidence>
<dbReference type="InterPro" id="IPR013087">
    <property type="entry name" value="Znf_C2H2_type"/>
</dbReference>
<evidence type="ECO:0000313" key="8">
    <source>
        <dbReference type="EnsemblMetazoa" id="AALFPA23_013501.P19544"/>
    </source>
</evidence>
<feature type="compositionally biased region" description="Polar residues" evidence="6">
    <location>
        <begin position="591"/>
        <end position="607"/>
    </location>
</feature>
<evidence type="ECO:0000256" key="4">
    <source>
        <dbReference type="ARBA" id="ARBA00022833"/>
    </source>
</evidence>
<keyword evidence="3 5" id="KW-0863">Zinc-finger</keyword>
<feature type="compositionally biased region" description="Polar residues" evidence="6">
    <location>
        <begin position="559"/>
        <end position="583"/>
    </location>
</feature>
<keyword evidence="9" id="KW-1185">Reference proteome</keyword>
<evidence type="ECO:0000256" key="3">
    <source>
        <dbReference type="ARBA" id="ARBA00022771"/>
    </source>
</evidence>
<feature type="compositionally biased region" description="Low complexity" evidence="6">
    <location>
        <begin position="508"/>
        <end position="521"/>
    </location>
</feature>
<sequence>MLAMRRESDQIYNGSTSNAINHHHLHSGGSSSSGSSSYGQHSVPSHAVGSAGGHSTNSALSTHLNQANNSNTSSSASVVVSSASSAVNNSVNSSESNASSIAINGSASVVSATPYHHQYHQQQQQQQQHHQATQHHLQHHHHHHHHPGVVHNYNGLGGGTAYGSYAGYGAGINNRSIASASLEEYVDILQVQQLLLENSSNPSSSAAPAGNPALSTISSNNHTGTSTSSSSSGSTSCSTTTTPSTSISAIIGGSSTSTINSSSTTSLFNGSSSSSKNRPKVNLQKASEYSAAAAANQHQGESPSKRLLFDYPSPYLYGNYHPSPSDDLVALWFGSNGTGGVAPGPPAAAMIMEGLETLVAPPHHTFLLTESAAAAHFNVLSFDTCGLFKTAATTTSLGLNNNNSTTPNNNHHHLYHPYHHTAATHHSQTATHHHSHHPSTAQTSTTASSTSTASSSATSSSSITTHTTSTSTSVTNPSNSHHPHLSLLSTTSASGHHSSDSNLHQSSEDQSQSQGDTQTGDLNTPVTTSGDIPSFFGPSTVVEPPPITGSIESDDLSLEPQTVSSPCASLCSPTKQERSTPQSVVIEEEASNTSSNAMYPSSASHHPTATQSSSHHSNSASQEMHHDQSTEHEDSKISYRGIFTTTAGPGMGLQTATGSQLSIMSGQMSPTSGLSGWGLPSPDKSLFQPPMFGLLGPGPQSSAQAHFAVAQQSAAQTPSPAGHHQHPSHHYSTDERSHQSVELLGLNMDCPSIILKQPPSYASCVSSLDMQQQQQAQEMHQYSRSQALGMGQTPKYQWLDSPVEYGSPQHNVVIPGPSSSSSTGIIPKQEPFSSQLPYVSQLSQLSPQQQAQYAVQLAEYNPSTSKGHEILNQVYQQCPMPLKLVPVKPRKYPNRPSKTPVHERPYACPVENCDRRFSRSDELTRHIRIHTGQKPFQCRICMRSFSRSDHLTTHIRTHTGEKPFSCDICGRKFARSDEKKRHAKVHLKQRIKKEKNSHGSSSSSSANNTSSSSSHHQHHQQQQQQQHHHLAAAQQQHHHHHHPASLHPHHLLHEDINGIPIVSSSSATSL</sequence>
<dbReference type="InterPro" id="IPR050688">
    <property type="entry name" value="Zinc_finger/UBP_domain"/>
</dbReference>
<dbReference type="Proteomes" id="UP000069940">
    <property type="component" value="Unassembled WGS sequence"/>
</dbReference>
<proteinExistence type="predicted"/>
<feature type="region of interest" description="Disordered" evidence="6">
    <location>
        <begin position="423"/>
        <end position="637"/>
    </location>
</feature>
<dbReference type="Gene3D" id="3.30.160.60">
    <property type="entry name" value="Classic Zinc Finger"/>
    <property type="match status" value="3"/>
</dbReference>
<feature type="compositionally biased region" description="Low complexity" evidence="6">
    <location>
        <begin position="998"/>
        <end position="1025"/>
    </location>
</feature>
<feature type="compositionally biased region" description="Basic and acidic residues" evidence="6">
    <location>
        <begin position="623"/>
        <end position="637"/>
    </location>
</feature>
<feature type="compositionally biased region" description="Basic residues" evidence="6">
    <location>
        <begin position="1026"/>
        <end position="1048"/>
    </location>
</feature>
<feature type="compositionally biased region" description="Low complexity" evidence="6">
    <location>
        <begin position="27"/>
        <end position="46"/>
    </location>
</feature>
<feature type="region of interest" description="Disordered" evidence="6">
    <location>
        <begin position="115"/>
        <end position="154"/>
    </location>
</feature>
<protein>
    <recommendedName>
        <fullName evidence="7">C2H2-type domain-containing protein</fullName>
    </recommendedName>
</protein>
<feature type="domain" description="C2H2-type" evidence="7">
    <location>
        <begin position="906"/>
        <end position="935"/>
    </location>
</feature>
<dbReference type="EnsemblMetazoa" id="AALFPA23_013501.R19544">
    <property type="protein sequence ID" value="AALFPA23_013501.P19544"/>
    <property type="gene ID" value="AALFPA23_013501"/>
</dbReference>
<dbReference type="GeneID" id="109405980"/>
<feature type="region of interest" description="Disordered" evidence="6">
    <location>
        <begin position="199"/>
        <end position="305"/>
    </location>
</feature>
<feature type="compositionally biased region" description="Polar residues" evidence="6">
    <location>
        <begin position="53"/>
        <end position="66"/>
    </location>
</feature>
<feature type="compositionally biased region" description="Low complexity" evidence="6">
    <location>
        <begin position="608"/>
        <end position="622"/>
    </location>
</feature>
<dbReference type="Pfam" id="PF00096">
    <property type="entry name" value="zf-C2H2"/>
    <property type="match status" value="2"/>
</dbReference>
<feature type="compositionally biased region" description="Low complexity" evidence="6">
    <location>
        <begin position="438"/>
        <end position="502"/>
    </location>
</feature>
<reference evidence="9" key="1">
    <citation type="journal article" date="2015" name="Proc. Natl. Acad. Sci. U.S.A.">
        <title>Genome sequence of the Asian Tiger mosquito, Aedes albopictus, reveals insights into its biology, genetics, and evolution.</title>
        <authorList>
            <person name="Chen X.G."/>
            <person name="Jiang X."/>
            <person name="Gu J."/>
            <person name="Xu M."/>
            <person name="Wu Y."/>
            <person name="Deng Y."/>
            <person name="Zhang C."/>
            <person name="Bonizzoni M."/>
            <person name="Dermauw W."/>
            <person name="Vontas J."/>
            <person name="Armbruster P."/>
            <person name="Huang X."/>
            <person name="Yang Y."/>
            <person name="Zhang H."/>
            <person name="He W."/>
            <person name="Peng H."/>
            <person name="Liu Y."/>
            <person name="Wu K."/>
            <person name="Chen J."/>
            <person name="Lirakis M."/>
            <person name="Topalis P."/>
            <person name="Van Leeuwen T."/>
            <person name="Hall A.B."/>
            <person name="Jiang X."/>
            <person name="Thorpe C."/>
            <person name="Mueller R.L."/>
            <person name="Sun C."/>
            <person name="Waterhouse R.M."/>
            <person name="Yan G."/>
            <person name="Tu Z.J."/>
            <person name="Fang X."/>
            <person name="James A.A."/>
        </authorList>
    </citation>
    <scope>NUCLEOTIDE SEQUENCE [LARGE SCALE GENOMIC DNA]</scope>
    <source>
        <strain evidence="9">Foshan</strain>
    </source>
</reference>
<feature type="region of interest" description="Disordered" evidence="6">
    <location>
        <begin position="975"/>
        <end position="1048"/>
    </location>
</feature>
<feature type="region of interest" description="Disordered" evidence="6">
    <location>
        <begin position="710"/>
        <end position="738"/>
    </location>
</feature>
<evidence type="ECO:0000256" key="2">
    <source>
        <dbReference type="ARBA" id="ARBA00022737"/>
    </source>
</evidence>
<feature type="compositionally biased region" description="Low complexity" evidence="6">
    <location>
        <begin position="199"/>
        <end position="275"/>
    </location>
</feature>
<feature type="compositionally biased region" description="Low complexity" evidence="6">
    <location>
        <begin position="710"/>
        <end position="721"/>
    </location>
</feature>
<evidence type="ECO:0000313" key="9">
    <source>
        <dbReference type="Proteomes" id="UP000069940"/>
    </source>
</evidence>
<accession>A0ABM1YZA9</accession>
<keyword evidence="1" id="KW-0479">Metal-binding</keyword>
<feature type="compositionally biased region" description="Basic residues" evidence="6">
    <location>
        <begin position="132"/>
        <end position="148"/>
    </location>
</feature>
<feature type="compositionally biased region" description="Polar residues" evidence="6">
    <location>
        <begin position="10"/>
        <end position="20"/>
    </location>
</feature>
<organism evidence="8 9">
    <name type="scientific">Aedes albopictus</name>
    <name type="common">Asian tiger mosquito</name>
    <name type="synonym">Stegomyia albopicta</name>
    <dbReference type="NCBI Taxonomy" id="7160"/>
    <lineage>
        <taxon>Eukaryota</taxon>
        <taxon>Metazoa</taxon>
        <taxon>Ecdysozoa</taxon>
        <taxon>Arthropoda</taxon>
        <taxon>Hexapoda</taxon>
        <taxon>Insecta</taxon>
        <taxon>Pterygota</taxon>
        <taxon>Neoptera</taxon>
        <taxon>Endopterygota</taxon>
        <taxon>Diptera</taxon>
        <taxon>Nematocera</taxon>
        <taxon>Culicoidea</taxon>
        <taxon>Culicidae</taxon>
        <taxon>Culicinae</taxon>
        <taxon>Aedini</taxon>
        <taxon>Aedes</taxon>
        <taxon>Stegomyia</taxon>
    </lineage>
</organism>
<keyword evidence="4" id="KW-0862">Zinc</keyword>
<dbReference type="PANTHER" id="PTHR24403">
    <property type="entry name" value="ZINC FINGER PROTEIN"/>
    <property type="match status" value="1"/>
</dbReference>
<dbReference type="SUPFAM" id="SSF57667">
    <property type="entry name" value="beta-beta-alpha zinc fingers"/>
    <property type="match status" value="2"/>
</dbReference>
<feature type="compositionally biased region" description="Low complexity" evidence="6">
    <location>
        <begin position="120"/>
        <end position="131"/>
    </location>
</feature>
<name>A0ABM1YZA9_AEDAL</name>
<dbReference type="RefSeq" id="XP_062713050.1">
    <property type="nucleotide sequence ID" value="XM_062857066.1"/>
</dbReference>
<evidence type="ECO:0000256" key="1">
    <source>
        <dbReference type="ARBA" id="ARBA00022723"/>
    </source>
</evidence>
<dbReference type="SMART" id="SM00355">
    <property type="entry name" value="ZnF_C2H2"/>
    <property type="match status" value="3"/>
</dbReference>
<dbReference type="InterPro" id="IPR036236">
    <property type="entry name" value="Znf_C2H2_sf"/>
</dbReference>
<dbReference type="PROSITE" id="PS00028">
    <property type="entry name" value="ZINC_FINGER_C2H2_1"/>
    <property type="match status" value="3"/>
</dbReference>
<feature type="compositionally biased region" description="Polar residues" evidence="6">
    <location>
        <begin position="522"/>
        <end position="531"/>
    </location>
</feature>
<feature type="domain" description="C2H2-type" evidence="7">
    <location>
        <begin position="936"/>
        <end position="963"/>
    </location>
</feature>
<reference evidence="8" key="2">
    <citation type="submission" date="2025-05" db="UniProtKB">
        <authorList>
            <consortium name="EnsemblMetazoa"/>
        </authorList>
    </citation>
    <scope>IDENTIFICATION</scope>
    <source>
        <strain evidence="8">Foshan</strain>
    </source>
</reference>